<keyword evidence="2" id="KW-1185">Reference proteome</keyword>
<name>A0ACC0GAX7_9ERIC</name>
<gene>
    <name evidence="1" type="ORF">LOK49_LG10G01431</name>
</gene>
<accession>A0ACC0GAX7</accession>
<dbReference type="Proteomes" id="UP001060215">
    <property type="component" value="Chromosome 10"/>
</dbReference>
<organism evidence="1 2">
    <name type="scientific">Camellia lanceoleosa</name>
    <dbReference type="NCBI Taxonomy" id="1840588"/>
    <lineage>
        <taxon>Eukaryota</taxon>
        <taxon>Viridiplantae</taxon>
        <taxon>Streptophyta</taxon>
        <taxon>Embryophyta</taxon>
        <taxon>Tracheophyta</taxon>
        <taxon>Spermatophyta</taxon>
        <taxon>Magnoliopsida</taxon>
        <taxon>eudicotyledons</taxon>
        <taxon>Gunneridae</taxon>
        <taxon>Pentapetalae</taxon>
        <taxon>asterids</taxon>
        <taxon>Ericales</taxon>
        <taxon>Theaceae</taxon>
        <taxon>Camellia</taxon>
    </lineage>
</organism>
<evidence type="ECO:0000313" key="1">
    <source>
        <dbReference type="EMBL" id="KAI7998094.1"/>
    </source>
</evidence>
<protein>
    <submittedName>
        <fullName evidence="1">UPF0481 protein</fullName>
    </submittedName>
</protein>
<sequence length="309" mass="35869">MSVRSTNEIEESSDNACFVLIQKHLKETRREGIQSTTEKDSTSICRVPQNLKRISSIATEPEMSIGPYHRDKDDVLEFQSYKWQFLHSLLARIEQPQSSLLSMTHVLKALECEARTQYSEPIDMPSADFIQMMLLDGCFIIELFQQVCRSEDSATVNSLVLKKPLLIPIVIRDLLKLENQIPLFVLLKLFSLSNCNTSEPFVWQALKFFNLALPRSLESFKEQWQISTYEKSCHLLDLFYRSYCIPKKQQASLRYHDSSYPSTRRLLPCLSYLRKLTNLCKRRSHGLPRYRPLSDQSIPCVTRLRHAGV</sequence>
<comment type="caution">
    <text evidence="1">The sequence shown here is derived from an EMBL/GenBank/DDBJ whole genome shotgun (WGS) entry which is preliminary data.</text>
</comment>
<proteinExistence type="predicted"/>
<dbReference type="EMBL" id="CM045767">
    <property type="protein sequence ID" value="KAI7998094.1"/>
    <property type="molecule type" value="Genomic_DNA"/>
</dbReference>
<evidence type="ECO:0000313" key="2">
    <source>
        <dbReference type="Proteomes" id="UP001060215"/>
    </source>
</evidence>
<reference evidence="1 2" key="1">
    <citation type="journal article" date="2022" name="Plant J.">
        <title>Chromosome-level genome of Camellia lanceoleosa provides a valuable resource for understanding genome evolution and self-incompatibility.</title>
        <authorList>
            <person name="Gong W."/>
            <person name="Xiao S."/>
            <person name="Wang L."/>
            <person name="Liao Z."/>
            <person name="Chang Y."/>
            <person name="Mo W."/>
            <person name="Hu G."/>
            <person name="Li W."/>
            <person name="Zhao G."/>
            <person name="Zhu H."/>
            <person name="Hu X."/>
            <person name="Ji K."/>
            <person name="Xiang X."/>
            <person name="Song Q."/>
            <person name="Yuan D."/>
            <person name="Jin S."/>
            <person name="Zhang L."/>
        </authorList>
    </citation>
    <scope>NUCLEOTIDE SEQUENCE [LARGE SCALE GENOMIC DNA]</scope>
    <source>
        <strain evidence="1">SQ_2022a</strain>
    </source>
</reference>